<dbReference type="GeneID" id="5884128"/>
<gene>
    <name evidence="1" type="ORF">EDI_046670</name>
</gene>
<evidence type="ECO:0000313" key="2">
    <source>
        <dbReference type="Proteomes" id="UP000008076"/>
    </source>
</evidence>
<accession>B0ELH2</accession>
<evidence type="ECO:0000313" key="1">
    <source>
        <dbReference type="EMBL" id="EDR24629.1"/>
    </source>
</evidence>
<proteinExistence type="predicted"/>
<sequence>MSNKRNVDQFLISLNNLSKSLELSHFNFEIDLFNESFTEITKINEKINHIKTIEEKDKAILDTHLLVASTFGSFVKQFKEIIAKDKSNLQKVMTVVKGKKVLERSEYYNQGRKSFERVRFLLKQLSFLEITKNFIVDKISSYSPKPIDKNVSIEKQKELRSMIYLLFSVANELMKFNENNFKIVGKHVDFTVICNKEVLKKYIKEKRLVTNEFILNETVSQKLEKESIKEEISNLSRINGCGFLGYSFDSIVNAFEQEIRNTLPYGFSFSFNKENNKEEYRAELEASQLVNGTIPPIELTQFNNFKQFKKSFVLQKVNSLTFQYDGKGEGSSLFGLKPFDIEITITVIQKEFKLIGILSHNFLERSTPYEINTIGISGLSVLPKKIKSDHVIPLNSCNSNIDSVMRIQPEMDIRLIAFKEFLSYERIGDTLYYSLTMPSKFQGRNITLIIEDYLGEKSELELKLEDRMVYVYDGLKFYFEDNGWAKKFVISVSLFDIDAGPNN</sequence>
<protein>
    <submittedName>
        <fullName evidence="1">Uncharacterized protein</fullName>
    </submittedName>
</protein>
<reference evidence="2" key="1">
    <citation type="submission" date="2007-12" db="EMBL/GenBank/DDBJ databases">
        <title>Annotation of Entamoeba dispar SAW760.</title>
        <authorList>
            <person name="Lorenzi H."/>
            <person name="Inman J."/>
            <person name="Schobel S."/>
            <person name="Amedeo P."/>
            <person name="Caler E."/>
        </authorList>
    </citation>
    <scope>NUCLEOTIDE SEQUENCE [LARGE SCALE GENOMIC DNA]</scope>
    <source>
        <strain evidence="2">ATCC PRA-260 / SAW760</strain>
    </source>
</reference>
<keyword evidence="2" id="KW-1185">Reference proteome</keyword>
<organism evidence="2">
    <name type="scientific">Entamoeba dispar (strain ATCC PRA-260 / SAW760)</name>
    <dbReference type="NCBI Taxonomy" id="370354"/>
    <lineage>
        <taxon>Eukaryota</taxon>
        <taxon>Amoebozoa</taxon>
        <taxon>Evosea</taxon>
        <taxon>Archamoebae</taxon>
        <taxon>Mastigamoebida</taxon>
        <taxon>Entamoebidae</taxon>
        <taxon>Entamoeba</taxon>
    </lineage>
</organism>
<dbReference type="AlphaFoldDB" id="B0ELH2"/>
<dbReference type="OMA" id="PYEINTI"/>
<dbReference type="VEuPathDB" id="AmoebaDB:EDI_046670"/>
<name>B0ELH2_ENTDS</name>
<dbReference type="KEGG" id="edi:EDI_046670"/>
<dbReference type="EMBL" id="DS549860">
    <property type="protein sequence ID" value="EDR24629.1"/>
    <property type="molecule type" value="Genomic_DNA"/>
</dbReference>
<dbReference type="Proteomes" id="UP000008076">
    <property type="component" value="Unassembled WGS sequence"/>
</dbReference>
<dbReference type="RefSeq" id="XP_001739013.1">
    <property type="nucleotide sequence ID" value="XM_001738961.1"/>
</dbReference>
<dbReference type="OrthoDB" id="29286at2759"/>
<dbReference type="eggNOG" id="ENOG502RF1N">
    <property type="taxonomic scope" value="Eukaryota"/>
</dbReference>